<dbReference type="PANTHER" id="PTHR48071">
    <property type="entry name" value="SRCR DOMAIN-CONTAINING PROTEIN"/>
    <property type="match status" value="1"/>
</dbReference>
<reference evidence="3 4" key="1">
    <citation type="submission" date="2018-11" db="EMBL/GenBank/DDBJ databases">
        <authorList>
            <consortium name="Pathogen Informatics"/>
        </authorList>
    </citation>
    <scope>NUCLEOTIDE SEQUENCE [LARGE SCALE GENOMIC DNA]</scope>
    <source>
        <strain>Denwood</strain>
        <strain evidence="4">Zambia</strain>
    </source>
</reference>
<evidence type="ECO:0000256" key="1">
    <source>
        <dbReference type="ARBA" id="ARBA00023157"/>
    </source>
</evidence>
<sequence length="161" mass="17268">MLYAWAVSVSLVIFSPPRGVPILNSIRRSPNSSPLLSEFNCTGRVLLTSGRLSTATTHLGVCSFTTELPSTCLANNRQTSIVCLDPAETTTTTTPAPNYMTLAPVNCNSSDYSSIRLVDGTNNAGRVEVKHPQTNQWGTICADGFDLHAARALCRMLCTSS</sequence>
<evidence type="ECO:0000313" key="4">
    <source>
        <dbReference type="Proteomes" id="UP000269396"/>
    </source>
</evidence>
<dbReference type="InterPro" id="IPR001190">
    <property type="entry name" value="SRCR"/>
</dbReference>
<dbReference type="Pfam" id="PF00530">
    <property type="entry name" value="SRCR"/>
    <property type="match status" value="1"/>
</dbReference>
<dbReference type="PANTHER" id="PTHR48071:SF18">
    <property type="entry name" value="DELETED IN MALIGNANT BRAIN TUMORS 1 PROTEIN-RELATED"/>
    <property type="match status" value="1"/>
</dbReference>
<comment type="caution">
    <text evidence="2">Lacks conserved residue(s) required for the propagation of feature annotation.</text>
</comment>
<dbReference type="PROSITE" id="PS50287">
    <property type="entry name" value="SRCR_2"/>
    <property type="match status" value="1"/>
</dbReference>
<dbReference type="Gene3D" id="3.10.250.10">
    <property type="entry name" value="SRCR-like domain"/>
    <property type="match status" value="1"/>
</dbReference>
<dbReference type="EMBL" id="UZAL01027135">
    <property type="protein sequence ID" value="VDP29550.1"/>
    <property type="molecule type" value="Genomic_DNA"/>
</dbReference>
<keyword evidence="1" id="KW-1015">Disulfide bond</keyword>
<gene>
    <name evidence="3" type="ORF">SMTD_LOCUS5630</name>
</gene>
<organism evidence="3 4">
    <name type="scientific">Schistosoma mattheei</name>
    <dbReference type="NCBI Taxonomy" id="31246"/>
    <lineage>
        <taxon>Eukaryota</taxon>
        <taxon>Metazoa</taxon>
        <taxon>Spiralia</taxon>
        <taxon>Lophotrochozoa</taxon>
        <taxon>Platyhelminthes</taxon>
        <taxon>Trematoda</taxon>
        <taxon>Digenea</taxon>
        <taxon>Strigeidida</taxon>
        <taxon>Schistosomatoidea</taxon>
        <taxon>Schistosomatidae</taxon>
        <taxon>Schistosoma</taxon>
    </lineage>
</organism>
<dbReference type="Proteomes" id="UP000269396">
    <property type="component" value="Unassembled WGS sequence"/>
</dbReference>
<accession>A0A183NU44</accession>
<evidence type="ECO:0000256" key="2">
    <source>
        <dbReference type="PROSITE-ProRule" id="PRU00196"/>
    </source>
</evidence>
<evidence type="ECO:0000313" key="3">
    <source>
        <dbReference type="EMBL" id="VDP29550.1"/>
    </source>
</evidence>
<dbReference type="STRING" id="31246.A0A183NU44"/>
<dbReference type="SUPFAM" id="SSF56487">
    <property type="entry name" value="SRCR-like"/>
    <property type="match status" value="1"/>
</dbReference>
<dbReference type="GO" id="GO:0016020">
    <property type="term" value="C:membrane"/>
    <property type="evidence" value="ECO:0007669"/>
    <property type="project" value="InterPro"/>
</dbReference>
<keyword evidence="4" id="KW-1185">Reference proteome</keyword>
<proteinExistence type="predicted"/>
<dbReference type="AlphaFoldDB" id="A0A183NU44"/>
<name>A0A183NU44_9TREM</name>
<protein>
    <submittedName>
        <fullName evidence="3">Uncharacterized protein</fullName>
    </submittedName>
</protein>
<dbReference type="InterPro" id="IPR036772">
    <property type="entry name" value="SRCR-like_dom_sf"/>
</dbReference>